<sequence>MEGDSHGKPQCLDDDFNEEEGMTMLNRQRSGEKTAFQEIASYEASIDLQADMVLVYGMDDTMEERIRGWAAQGYRVGLMTGTAWGEYQPYLNGRFDGRQHWDEGQTRANGTRLIHETDDVPYMVPTVSFADYIAEWLKKAVDAGVDAFYMEEPEFWVEAGYSPSFRREWELYYNEPWQPPHQSPDAQYRASKLKAHLYARALERISSALKSYAKHAHGRHIHFYVATHSLINYCQWRIVSPESKMMDIAGIDGYIAQVWTGTSRVPNVYEGVRRERTFETAYLEYGVMQELVRGSDRSMWFLHDPIEDHPGRTWDDYEANYKKTVVASLLHPHIDHYEVTPWPHRIYGGQYLSADRSGKVPLPEGYGTILLAVIHALQHMPLSGLVGSPEQVLGRSPDSPFGEGASARPASPPGIGVLVADSCMYQRLDLSLDWEQVQEEERFASEMEHITWDAFFGLAMPLLKHGYPVRPVQLDNVRRIPHYMSEYGLLVASYEFMKPEHMDVHYGLAQWVHAGGVLLYVGDGSDPYHAVREWWNAGSHTYDSPARHLFETLGAAMDSRDGELAITRIGRGAVAYLPEHPARFTRSADDANRLRGAVKAAWAAVHGPEAAGWTPSHALVAKRGPYVAAAVLEESCCSDSVTLNGPFVDLFDGQLSVRPSVTIRPGEQALLYDLKQAQQTGRELVLVAAAGRVVPQPDAGSSDARDAVSHRYTARGPAGVRAVLRFYAQTAPAQVTVQCGSQAYPFDLDWEEASSTFALSFIHPAGGAEITITPDIK</sequence>
<evidence type="ECO:0000313" key="3">
    <source>
        <dbReference type="Proteomes" id="UP000003900"/>
    </source>
</evidence>
<gene>
    <name evidence="2" type="ORF">PDENDC454_08925</name>
</gene>
<reference evidence="2 3" key="1">
    <citation type="journal article" date="2012" name="J. Bacteriol.">
        <title>Genome Sequence of the Pattern-Forming Social Bacterium Paenibacillus dendritiformis C454 Chiral Morphotype.</title>
        <authorList>
            <person name="Sirota-Madi A."/>
            <person name="Olender T."/>
            <person name="Helman Y."/>
            <person name="Brainis I."/>
            <person name="Finkelshtein A."/>
            <person name="Roth D."/>
            <person name="Hagai E."/>
            <person name="Leshkowitz D."/>
            <person name="Brodsky L."/>
            <person name="Galatenko V."/>
            <person name="Nikolaev V."/>
            <person name="Gutnick D.L."/>
            <person name="Lancet D."/>
            <person name="Ben-Jacob E."/>
        </authorList>
    </citation>
    <scope>NUCLEOTIDE SEQUENCE [LARGE SCALE GENOMIC DNA]</scope>
    <source>
        <strain evidence="2 3">C454</strain>
    </source>
</reference>
<dbReference type="AlphaFoldDB" id="H3SE36"/>
<name>H3SE36_9BACL</name>
<dbReference type="RefSeq" id="WP_006676298.1">
    <property type="nucleotide sequence ID" value="NZ_AHKH01000017.1"/>
</dbReference>
<dbReference type="PATRIC" id="fig|1131935.3.peg.1830"/>
<protein>
    <recommendedName>
        <fullName evidence="4">Beta-galactosidase trimerisation domain-containing protein</fullName>
    </recommendedName>
</protein>
<evidence type="ECO:0000256" key="1">
    <source>
        <dbReference type="SAM" id="MobiDB-lite"/>
    </source>
</evidence>
<keyword evidence="3" id="KW-1185">Reference proteome</keyword>
<evidence type="ECO:0000313" key="2">
    <source>
        <dbReference type="EMBL" id="EHQ62712.1"/>
    </source>
</evidence>
<evidence type="ECO:0008006" key="4">
    <source>
        <dbReference type="Google" id="ProtNLM"/>
    </source>
</evidence>
<accession>H3SE36</accession>
<proteinExistence type="predicted"/>
<comment type="caution">
    <text evidence="2">The sequence shown here is derived from an EMBL/GenBank/DDBJ whole genome shotgun (WGS) entry which is preliminary data.</text>
</comment>
<dbReference type="STRING" id="1131935.PDENDC454_08925"/>
<feature type="region of interest" description="Disordered" evidence="1">
    <location>
        <begin position="388"/>
        <end position="412"/>
    </location>
</feature>
<dbReference type="Proteomes" id="UP000003900">
    <property type="component" value="Unassembled WGS sequence"/>
</dbReference>
<organism evidence="2 3">
    <name type="scientific">Paenibacillus dendritiformis C454</name>
    <dbReference type="NCBI Taxonomy" id="1131935"/>
    <lineage>
        <taxon>Bacteria</taxon>
        <taxon>Bacillati</taxon>
        <taxon>Bacillota</taxon>
        <taxon>Bacilli</taxon>
        <taxon>Bacillales</taxon>
        <taxon>Paenibacillaceae</taxon>
        <taxon>Paenibacillus</taxon>
    </lineage>
</organism>
<dbReference type="EMBL" id="AHKH01000017">
    <property type="protein sequence ID" value="EHQ62712.1"/>
    <property type="molecule type" value="Genomic_DNA"/>
</dbReference>